<gene>
    <name evidence="2" type="ordered locus">Mtc_0036</name>
</gene>
<reference evidence="2 3" key="1">
    <citation type="journal article" date="2012" name="J. Bacteriol.">
        <title>Complete genome sequence of a thermophilic methanogen, Methanocella conradii HZ254, isolated from Chinese rice field soil.</title>
        <authorList>
            <person name="Lu Z."/>
            <person name="Lu Y."/>
        </authorList>
    </citation>
    <scope>NUCLEOTIDE SEQUENCE [LARGE SCALE GENOMIC DNA]</scope>
    <source>
        <strain evidence="3">DSM 24694 / JCM 17849 / CGMCC 1.5162 / HZ254</strain>
    </source>
</reference>
<evidence type="ECO:0000313" key="3">
    <source>
        <dbReference type="Proteomes" id="UP000005233"/>
    </source>
</evidence>
<dbReference type="KEGG" id="mez:Mtc_0036"/>
<protein>
    <submittedName>
        <fullName evidence="2">Uncharacterized protein</fullName>
    </submittedName>
</protein>
<keyword evidence="1" id="KW-0812">Transmembrane</keyword>
<keyword evidence="1" id="KW-1133">Transmembrane helix</keyword>
<dbReference type="AlphaFoldDB" id="H8I5B7"/>
<dbReference type="eggNOG" id="arCOG04680">
    <property type="taxonomic scope" value="Archaea"/>
</dbReference>
<organism evidence="2 3">
    <name type="scientific">Methanocella conradii (strain DSM 24694 / JCM 17849 / CGMCC 1.5162 / HZ254)</name>
    <dbReference type="NCBI Taxonomy" id="1041930"/>
    <lineage>
        <taxon>Archaea</taxon>
        <taxon>Methanobacteriati</taxon>
        <taxon>Methanobacteriota</taxon>
        <taxon>Stenosarchaea group</taxon>
        <taxon>Methanomicrobia</taxon>
        <taxon>Methanocellales</taxon>
        <taxon>Methanocellaceae</taxon>
        <taxon>Methanocella</taxon>
    </lineage>
</organism>
<evidence type="ECO:0000256" key="1">
    <source>
        <dbReference type="SAM" id="Phobius"/>
    </source>
</evidence>
<dbReference type="HOGENOM" id="CLU_1821011_0_0_2"/>
<keyword evidence="1" id="KW-0472">Membrane</keyword>
<keyword evidence="3" id="KW-1185">Reference proteome</keyword>
<name>H8I5B7_METCZ</name>
<dbReference type="EMBL" id="CP003243">
    <property type="protein sequence ID" value="AFC98811.1"/>
    <property type="molecule type" value="Genomic_DNA"/>
</dbReference>
<evidence type="ECO:0000313" key="2">
    <source>
        <dbReference type="EMBL" id="AFC98811.1"/>
    </source>
</evidence>
<dbReference type="InterPro" id="IPR055686">
    <property type="entry name" value="DUF7262"/>
</dbReference>
<proteinExistence type="predicted"/>
<feature type="transmembrane region" description="Helical" evidence="1">
    <location>
        <begin position="12"/>
        <end position="30"/>
    </location>
</feature>
<dbReference type="Proteomes" id="UP000005233">
    <property type="component" value="Chromosome"/>
</dbReference>
<dbReference type="OrthoDB" id="383056at2157"/>
<dbReference type="RefSeq" id="WP_014404650.1">
    <property type="nucleotide sequence ID" value="NC_017034.1"/>
</dbReference>
<dbReference type="STRING" id="1041930.Mtc_0036"/>
<accession>H8I5B7</accession>
<dbReference type="GeneID" id="11970795"/>
<dbReference type="Pfam" id="PF23923">
    <property type="entry name" value="DUF7262"/>
    <property type="match status" value="1"/>
</dbReference>
<sequence>MSGLCDDGAVHMLEATVSSVLVVAVVFYINSAPLWPVDGRDDGLRLLSSDILSVLQYRANSPEHPSIGFALYSQEQWRECGNALGSDIERMLPAGVYYCLDTPYGSIGRIPSDGMSVYSRPFVAFGNAGKMLDCRLILWRA</sequence>